<evidence type="ECO:0000256" key="3">
    <source>
        <dbReference type="ARBA" id="ARBA00022741"/>
    </source>
</evidence>
<comment type="function">
    <text evidence="6">Catalyzes the adenylation by ATP of the carboxyl group of the C-terminal glycine of sulfur carrier protein MoaD.</text>
</comment>
<proteinExistence type="inferred from homology"/>
<dbReference type="InterPro" id="IPR036873">
    <property type="entry name" value="Rhodanese-like_dom_sf"/>
</dbReference>
<dbReference type="GO" id="GO:0008641">
    <property type="term" value="F:ubiquitin-like modifier activating enzyme activity"/>
    <property type="evidence" value="ECO:0007669"/>
    <property type="project" value="InterPro"/>
</dbReference>
<comment type="similarity">
    <text evidence="1">Belongs to the HesA/MoeB/ThiF family.</text>
</comment>
<dbReference type="InterPro" id="IPR035985">
    <property type="entry name" value="Ubiquitin-activating_enz"/>
</dbReference>
<keyword evidence="14" id="KW-0548">Nucleotidyltransferase</keyword>
<dbReference type="PANTHER" id="PTHR10953">
    <property type="entry name" value="UBIQUITIN-ACTIVATING ENZYME E1"/>
    <property type="match status" value="1"/>
</dbReference>
<comment type="catalytic activity">
    <reaction evidence="5">
        <text>[molybdopterin-synthase sulfur-carrier protein]-C-terminal Gly-Gly + ATP + H(+) = [molybdopterin-synthase sulfur-carrier protein]-C-terminal Gly-Gly-AMP + diphosphate</text>
        <dbReference type="Rhea" id="RHEA:43616"/>
        <dbReference type="Rhea" id="RHEA-COMP:12159"/>
        <dbReference type="Rhea" id="RHEA-COMP:12202"/>
        <dbReference type="ChEBI" id="CHEBI:15378"/>
        <dbReference type="ChEBI" id="CHEBI:30616"/>
        <dbReference type="ChEBI" id="CHEBI:33019"/>
        <dbReference type="ChEBI" id="CHEBI:90618"/>
        <dbReference type="ChEBI" id="CHEBI:90778"/>
        <dbReference type="EC" id="2.7.7.80"/>
    </reaction>
</comment>
<evidence type="ECO:0000259" key="13">
    <source>
        <dbReference type="PROSITE" id="PS50206"/>
    </source>
</evidence>
<keyword evidence="3" id="KW-0547">Nucleotide-binding</keyword>
<name>A0A3N0D2W1_SINP1</name>
<dbReference type="PANTHER" id="PTHR10953:SF102">
    <property type="entry name" value="ADENYLYLTRANSFERASE AND SULFURTRANSFERASE MOCS3"/>
    <property type="match status" value="1"/>
</dbReference>
<dbReference type="CDD" id="cd00757">
    <property type="entry name" value="ThiF_MoeB_HesA_family"/>
    <property type="match status" value="1"/>
</dbReference>
<dbReference type="GO" id="GO:0005524">
    <property type="term" value="F:ATP binding"/>
    <property type="evidence" value="ECO:0007669"/>
    <property type="project" value="UniProtKB-KW"/>
</dbReference>
<evidence type="ECO:0000256" key="2">
    <source>
        <dbReference type="ARBA" id="ARBA00022679"/>
    </source>
</evidence>
<dbReference type="InterPro" id="IPR045886">
    <property type="entry name" value="ThiF/MoeB/HesA"/>
</dbReference>
<keyword evidence="2 14" id="KW-0808">Transferase</keyword>
<dbReference type="Gene3D" id="3.40.50.720">
    <property type="entry name" value="NAD(P)-binding Rossmann-like Domain"/>
    <property type="match status" value="1"/>
</dbReference>
<comment type="caution">
    <text evidence="14">The sequence shown here is derived from an EMBL/GenBank/DDBJ whole genome shotgun (WGS) entry which is preliminary data.</text>
</comment>
<reference evidence="14 15" key="1">
    <citation type="submission" date="2018-10" db="EMBL/GenBank/DDBJ databases">
        <title>Sinomicrobium pectinilyticum sp. nov., a pectinase-producing bacterium isolated from alkaline and saline soil, and emended description of the genus Sinomicrobium.</title>
        <authorList>
            <person name="Cheng B."/>
            <person name="Li C."/>
            <person name="Lai Q."/>
            <person name="Du M."/>
            <person name="Shao Z."/>
            <person name="Xu P."/>
            <person name="Yang C."/>
        </authorList>
    </citation>
    <scope>NUCLEOTIDE SEQUENCE [LARGE SCALE GENOMIC DNA]</scope>
    <source>
        <strain evidence="14 15">5DNS001</strain>
    </source>
</reference>
<dbReference type="PROSITE" id="PS50206">
    <property type="entry name" value="RHODANESE_3"/>
    <property type="match status" value="1"/>
</dbReference>
<keyword evidence="15" id="KW-1185">Reference proteome</keyword>
<dbReference type="Pfam" id="PF00581">
    <property type="entry name" value="Rhodanese"/>
    <property type="match status" value="1"/>
</dbReference>
<dbReference type="GO" id="GO:0061605">
    <property type="term" value="F:molybdopterin-synthase adenylyltransferase activity"/>
    <property type="evidence" value="ECO:0007669"/>
    <property type="project" value="UniProtKB-EC"/>
</dbReference>
<protein>
    <recommendedName>
        <fullName evidence="9">Molybdopterin-synthase adenylyltransferase</fullName>
        <ecNumber evidence="8">2.7.7.80</ecNumber>
    </recommendedName>
    <alternativeName>
        <fullName evidence="12">MoaD protein adenylase</fullName>
    </alternativeName>
    <alternativeName>
        <fullName evidence="10">Molybdopterin-converting factor subunit 1 adenylase</fullName>
    </alternativeName>
    <alternativeName>
        <fullName evidence="11">Sulfur carrier protein MoaD adenylyltransferase</fullName>
    </alternativeName>
</protein>
<dbReference type="Pfam" id="PF00899">
    <property type="entry name" value="ThiF"/>
    <property type="match status" value="1"/>
</dbReference>
<evidence type="ECO:0000256" key="10">
    <source>
        <dbReference type="ARBA" id="ARBA00075110"/>
    </source>
</evidence>
<dbReference type="InterPro" id="IPR001763">
    <property type="entry name" value="Rhodanese-like_dom"/>
</dbReference>
<dbReference type="SUPFAM" id="SSF69572">
    <property type="entry name" value="Activating enzymes of the ubiquitin-like proteins"/>
    <property type="match status" value="1"/>
</dbReference>
<evidence type="ECO:0000256" key="1">
    <source>
        <dbReference type="ARBA" id="ARBA00009919"/>
    </source>
</evidence>
<evidence type="ECO:0000313" key="14">
    <source>
        <dbReference type="EMBL" id="RNL69987.1"/>
    </source>
</evidence>
<feature type="domain" description="Rhodanese" evidence="13">
    <location>
        <begin position="274"/>
        <end position="340"/>
    </location>
</feature>
<dbReference type="GO" id="GO:0005829">
    <property type="term" value="C:cytosol"/>
    <property type="evidence" value="ECO:0007669"/>
    <property type="project" value="TreeGrafter"/>
</dbReference>
<dbReference type="EMBL" id="RJTM01000179">
    <property type="protein sequence ID" value="RNL69987.1"/>
    <property type="molecule type" value="Genomic_DNA"/>
</dbReference>
<dbReference type="Gene3D" id="3.40.250.10">
    <property type="entry name" value="Rhodanese-like domain"/>
    <property type="match status" value="1"/>
</dbReference>
<dbReference type="GO" id="GO:0004792">
    <property type="term" value="F:thiosulfate-cyanide sulfurtransferase activity"/>
    <property type="evidence" value="ECO:0007669"/>
    <property type="project" value="TreeGrafter"/>
</dbReference>
<dbReference type="SMART" id="SM00450">
    <property type="entry name" value="RHOD"/>
    <property type="match status" value="1"/>
</dbReference>
<evidence type="ECO:0000256" key="8">
    <source>
        <dbReference type="ARBA" id="ARBA00066884"/>
    </source>
</evidence>
<sequence>MFSTAEKEQYHRQLLLKEIGEEGQSGLKKSRVLVIGAGGLGSAILPYLTAAGIGHIGIIDHDTVDLSNLHRQVLFEVKDVGQNKAAIAAEKLSALNPHIRITPYPTALTKENALELFSSHDIIVDGSDNFPTRYLVNDAAVICGKPVVFGSIFKFEGQVSVFNYEDGPTYRCLFPDPPLPGTSPNCSEIGVLGVLPGIVGTMQANEVIKIICGIGEVLSGKLFTIDCLTMQTQVLRFRKNVFEVPEGLNNVEYACINESGIVSEVTIGDVIKKMPENLVLVDVRTKEEREVSNISTLFPGYADLHIPLNELAQRHPNIPGNKHIIFYCQSGVRSLQAAQWYSGEYPSEVVSSLYGGLNVLSNSIN</sequence>
<evidence type="ECO:0000256" key="5">
    <source>
        <dbReference type="ARBA" id="ARBA00052218"/>
    </source>
</evidence>
<comment type="subunit">
    <text evidence="7">Homodimer. Forms a stable heterotetrameric complex of 2 MoeB and 2 MoaD during adenylation of MoaD.</text>
</comment>
<dbReference type="GO" id="GO:0008146">
    <property type="term" value="F:sulfotransferase activity"/>
    <property type="evidence" value="ECO:0007669"/>
    <property type="project" value="TreeGrafter"/>
</dbReference>
<organism evidence="14 15">
    <name type="scientific">Sinomicrobium pectinilyticum</name>
    <dbReference type="NCBI Taxonomy" id="1084421"/>
    <lineage>
        <taxon>Bacteria</taxon>
        <taxon>Pseudomonadati</taxon>
        <taxon>Bacteroidota</taxon>
        <taxon>Flavobacteriia</taxon>
        <taxon>Flavobacteriales</taxon>
        <taxon>Flavobacteriaceae</taxon>
        <taxon>Sinomicrobium</taxon>
    </lineage>
</organism>
<dbReference type="RefSeq" id="WP_123218215.1">
    <property type="nucleotide sequence ID" value="NZ_RJTM01000179.1"/>
</dbReference>
<dbReference type="NCBIfam" id="NF004281">
    <property type="entry name" value="PRK05690.1"/>
    <property type="match status" value="1"/>
</dbReference>
<evidence type="ECO:0000256" key="7">
    <source>
        <dbReference type="ARBA" id="ARBA00063809"/>
    </source>
</evidence>
<dbReference type="CDD" id="cd00158">
    <property type="entry name" value="RHOD"/>
    <property type="match status" value="1"/>
</dbReference>
<evidence type="ECO:0000256" key="9">
    <source>
        <dbReference type="ARBA" id="ARBA00073635"/>
    </source>
</evidence>
<dbReference type="FunFam" id="3.40.50.720:FF:000033">
    <property type="entry name" value="Adenylyltransferase and sulfurtransferase MOCS3"/>
    <property type="match status" value="1"/>
</dbReference>
<accession>A0A3N0D2W1</accession>
<dbReference type="InterPro" id="IPR000594">
    <property type="entry name" value="ThiF_NAD_FAD-bd"/>
</dbReference>
<evidence type="ECO:0000256" key="6">
    <source>
        <dbReference type="ARBA" id="ARBA00055169"/>
    </source>
</evidence>
<keyword evidence="4" id="KW-0067">ATP-binding</keyword>
<dbReference type="Proteomes" id="UP000267469">
    <property type="component" value="Unassembled WGS sequence"/>
</dbReference>
<dbReference type="OrthoDB" id="9804286at2"/>
<gene>
    <name evidence="14" type="primary">moeB</name>
    <name evidence="14" type="ORF">ED312_22230</name>
</gene>
<dbReference type="AlphaFoldDB" id="A0A3N0D2W1"/>
<dbReference type="EC" id="2.7.7.80" evidence="8"/>
<evidence type="ECO:0000256" key="11">
    <source>
        <dbReference type="ARBA" id="ARBA00075328"/>
    </source>
</evidence>
<evidence type="ECO:0000256" key="4">
    <source>
        <dbReference type="ARBA" id="ARBA00022840"/>
    </source>
</evidence>
<evidence type="ECO:0000313" key="15">
    <source>
        <dbReference type="Proteomes" id="UP000267469"/>
    </source>
</evidence>
<evidence type="ECO:0000256" key="12">
    <source>
        <dbReference type="ARBA" id="ARBA00078531"/>
    </source>
</evidence>